<name>A0A430JLC4_9BACL</name>
<protein>
    <submittedName>
        <fullName evidence="3">YciI family protein</fullName>
    </submittedName>
</protein>
<accession>A0A430JLC4</accession>
<dbReference type="SUPFAM" id="SSF54909">
    <property type="entry name" value="Dimeric alpha+beta barrel"/>
    <property type="match status" value="1"/>
</dbReference>
<evidence type="ECO:0000313" key="4">
    <source>
        <dbReference type="Proteomes" id="UP000276128"/>
    </source>
</evidence>
<dbReference type="RefSeq" id="WP_126139233.1">
    <property type="nucleotide sequence ID" value="NZ_RXHU01000002.1"/>
</dbReference>
<dbReference type="AlphaFoldDB" id="A0A430JLC4"/>
<dbReference type="Pfam" id="PF03795">
    <property type="entry name" value="YCII"/>
    <property type="match status" value="1"/>
</dbReference>
<dbReference type="PANTHER" id="PTHR35174:SF4">
    <property type="entry name" value="BLL7163 PROTEIN"/>
    <property type="match status" value="1"/>
</dbReference>
<dbReference type="InterPro" id="IPR005545">
    <property type="entry name" value="YCII"/>
</dbReference>
<keyword evidence="4" id="KW-1185">Reference proteome</keyword>
<gene>
    <name evidence="3" type="ORF">EJQ19_00400</name>
</gene>
<evidence type="ECO:0000256" key="1">
    <source>
        <dbReference type="ARBA" id="ARBA00007689"/>
    </source>
</evidence>
<evidence type="ECO:0000313" key="3">
    <source>
        <dbReference type="EMBL" id="RTE11803.1"/>
    </source>
</evidence>
<feature type="domain" description="YCII-related" evidence="2">
    <location>
        <begin position="1"/>
        <end position="113"/>
    </location>
</feature>
<dbReference type="InterPro" id="IPR011008">
    <property type="entry name" value="Dimeric_a/b-barrel"/>
</dbReference>
<comment type="similarity">
    <text evidence="1">Belongs to the YciI family.</text>
</comment>
<proteinExistence type="inferred from homology"/>
<dbReference type="PANTHER" id="PTHR35174">
    <property type="entry name" value="BLL7171 PROTEIN-RELATED"/>
    <property type="match status" value="1"/>
</dbReference>
<sequence length="147" mass="16723">MRYMIMVKATRYSEAGVRPGDAYQTAIDRYWRELAEAGVLLEREALRPSSAGVRIVYPAGGGEPALEAGPFEADHRLLAAYARIEAESEQEALRYALHMPVPEDRGAFELEVRRLEDDGGKAMHPSVRVLEYELAQQQFMLQRREER</sequence>
<comment type="caution">
    <text evidence="3">The sequence shown here is derived from an EMBL/GenBank/DDBJ whole genome shotgun (WGS) entry which is preliminary data.</text>
</comment>
<reference evidence="3 4" key="1">
    <citation type="submission" date="2018-12" db="EMBL/GenBank/DDBJ databases">
        <title>Bacillus ochoae sp. nov., Paenibacillus whitsoniae sp. nov., Paenibacillus spiritus sp. nov. Isolated from the Mars Exploration Rover during spacecraft assembly.</title>
        <authorList>
            <person name="Seuylemezian A."/>
            <person name="Vaishampayan P."/>
        </authorList>
    </citation>
    <scope>NUCLEOTIDE SEQUENCE [LARGE SCALE GENOMIC DNA]</scope>
    <source>
        <strain evidence="3 4">MER 54</strain>
    </source>
</reference>
<dbReference type="Proteomes" id="UP000276128">
    <property type="component" value="Unassembled WGS sequence"/>
</dbReference>
<dbReference type="Gene3D" id="3.30.70.1060">
    <property type="entry name" value="Dimeric alpha+beta barrel"/>
    <property type="match status" value="1"/>
</dbReference>
<dbReference type="EMBL" id="RXHU01000002">
    <property type="protein sequence ID" value="RTE11803.1"/>
    <property type="molecule type" value="Genomic_DNA"/>
</dbReference>
<evidence type="ECO:0000259" key="2">
    <source>
        <dbReference type="Pfam" id="PF03795"/>
    </source>
</evidence>
<dbReference type="OrthoDB" id="9795306at2"/>
<organism evidence="3 4">
    <name type="scientific">Paenibacillus whitsoniae</name>
    <dbReference type="NCBI Taxonomy" id="2496558"/>
    <lineage>
        <taxon>Bacteria</taxon>
        <taxon>Bacillati</taxon>
        <taxon>Bacillota</taxon>
        <taxon>Bacilli</taxon>
        <taxon>Bacillales</taxon>
        <taxon>Paenibacillaceae</taxon>
        <taxon>Paenibacillus</taxon>
    </lineage>
</organism>